<dbReference type="InterPro" id="IPR000719">
    <property type="entry name" value="Prot_kinase_dom"/>
</dbReference>
<evidence type="ECO:0000259" key="2">
    <source>
        <dbReference type="PROSITE" id="PS50011"/>
    </source>
</evidence>
<protein>
    <submittedName>
        <fullName evidence="3">Protein kinase</fullName>
    </submittedName>
</protein>
<dbReference type="CDD" id="cd14014">
    <property type="entry name" value="STKc_PknB_like"/>
    <property type="match status" value="1"/>
</dbReference>
<dbReference type="Pfam" id="PF00069">
    <property type="entry name" value="Pkinase"/>
    <property type="match status" value="1"/>
</dbReference>
<dbReference type="eggNOG" id="KOG0597">
    <property type="taxonomic scope" value="Eukaryota"/>
</dbReference>
<reference evidence="4" key="1">
    <citation type="journal article" date="2006" name="PLoS Biol.">
        <title>Macronuclear genome sequence of the ciliate Tetrahymena thermophila, a model eukaryote.</title>
        <authorList>
            <person name="Eisen J.A."/>
            <person name="Coyne R.S."/>
            <person name="Wu M."/>
            <person name="Wu D."/>
            <person name="Thiagarajan M."/>
            <person name="Wortman J.R."/>
            <person name="Badger J.H."/>
            <person name="Ren Q."/>
            <person name="Amedeo P."/>
            <person name="Jones K.M."/>
            <person name="Tallon L.J."/>
            <person name="Delcher A.L."/>
            <person name="Salzberg S.L."/>
            <person name="Silva J.C."/>
            <person name="Haas B.J."/>
            <person name="Majoros W.H."/>
            <person name="Farzad M."/>
            <person name="Carlton J.M."/>
            <person name="Smith R.K. Jr."/>
            <person name="Garg J."/>
            <person name="Pearlman R.E."/>
            <person name="Karrer K.M."/>
            <person name="Sun L."/>
            <person name="Manning G."/>
            <person name="Elde N.C."/>
            <person name="Turkewitz A.P."/>
            <person name="Asai D.J."/>
            <person name="Wilkes D.E."/>
            <person name="Wang Y."/>
            <person name="Cai H."/>
            <person name="Collins K."/>
            <person name="Stewart B.A."/>
            <person name="Lee S.R."/>
            <person name="Wilamowska K."/>
            <person name="Weinberg Z."/>
            <person name="Ruzzo W.L."/>
            <person name="Wloga D."/>
            <person name="Gaertig J."/>
            <person name="Frankel J."/>
            <person name="Tsao C.-C."/>
            <person name="Gorovsky M.A."/>
            <person name="Keeling P.J."/>
            <person name="Waller R.F."/>
            <person name="Patron N.J."/>
            <person name="Cherry J.M."/>
            <person name="Stover N.A."/>
            <person name="Krieger C.J."/>
            <person name="del Toro C."/>
            <person name="Ryder H.F."/>
            <person name="Williamson S.C."/>
            <person name="Barbeau R.A."/>
            <person name="Hamilton E.P."/>
            <person name="Orias E."/>
        </authorList>
    </citation>
    <scope>NUCLEOTIDE SEQUENCE [LARGE SCALE GENOMIC DNA]</scope>
    <source>
        <strain evidence="4">SB210</strain>
    </source>
</reference>
<keyword evidence="4" id="KW-1185">Reference proteome</keyword>
<keyword evidence="3" id="KW-0808">Transferase</keyword>
<dbReference type="OrthoDB" id="296674at2759"/>
<dbReference type="KEGG" id="tet:TTHERM_00283170"/>
<dbReference type="GO" id="GO:0004672">
    <property type="term" value="F:protein kinase activity"/>
    <property type="evidence" value="ECO:0007669"/>
    <property type="project" value="InterPro"/>
</dbReference>
<dbReference type="Proteomes" id="UP000009168">
    <property type="component" value="Unassembled WGS sequence"/>
</dbReference>
<dbReference type="RefSeq" id="XP_001018173.2">
    <property type="nucleotide sequence ID" value="XM_001018173.2"/>
</dbReference>
<dbReference type="Pfam" id="PF13424">
    <property type="entry name" value="TPR_12"/>
    <property type="match status" value="1"/>
</dbReference>
<dbReference type="GeneID" id="7837956"/>
<accession>I7M8E5</accession>
<feature type="repeat" description="TPR" evidence="1">
    <location>
        <begin position="598"/>
        <end position="631"/>
    </location>
</feature>
<name>I7M8E5_TETTS</name>
<proteinExistence type="predicted"/>
<dbReference type="InterPro" id="IPR011009">
    <property type="entry name" value="Kinase-like_dom_sf"/>
</dbReference>
<feature type="domain" description="Protein kinase" evidence="2">
    <location>
        <begin position="44"/>
        <end position="302"/>
    </location>
</feature>
<evidence type="ECO:0000313" key="3">
    <source>
        <dbReference type="EMBL" id="EAR97928.2"/>
    </source>
</evidence>
<dbReference type="SMART" id="SM00028">
    <property type="entry name" value="TPR"/>
    <property type="match status" value="5"/>
</dbReference>
<dbReference type="InterPro" id="IPR011990">
    <property type="entry name" value="TPR-like_helical_dom_sf"/>
</dbReference>
<dbReference type="GO" id="GO:0005524">
    <property type="term" value="F:ATP binding"/>
    <property type="evidence" value="ECO:0007669"/>
    <property type="project" value="InterPro"/>
</dbReference>
<dbReference type="PANTHER" id="PTHR19959:SF119">
    <property type="entry name" value="FUNGAL LIPASE-LIKE DOMAIN-CONTAINING PROTEIN"/>
    <property type="match status" value="1"/>
</dbReference>
<sequence length="706" mass="83028">MSKILTILKQVFQYEKQDNWYNRIKGFSTDLCEKLEGLLKKQQLINLEFLQESRQTVILKAYSKKLKQNVALKVSNYIKGSLEHLKREYDIIKGIKEASSIVKIYDFIYFEKYLISVLVMEYCEMSLYEEMELYKQLNKWYSQDEITSIIIQISYALSQIHCYKIIHADIKPQNILKTKDGKYKLCDFGISKRLNSDSSNTNDISGLTFKYSSPEQYKHYENQDQLLSCKTDIFSVGLVFLELLKFPLNESTAKKIRENNYKELKSIDYLQNSGIFKILRQKLFKIDPSNRISSYELIYSLVGELQFSEKNLNQLLTIARSIKKQDTFDNSRHISFVLNLKLYYSLLEVFIFNKLSKSFISQLSYPSKDQDEDDISNNLLQQEDLNLTTNISIDKSGSQNIYHGNINNEMGNSNAKKKPPTKYHFIGDALSNCSLICEQLGKFNKAILLRGNAIKNYQKVYSYSCMDIAKQLQQLCWNYYQLKDYYKSVQYGLKSIDMFRYLLKQEKNQFIAECYRQLAWSYQQINKRYLGLESAQKALNIYIQIHGEKPHKDIAYTLNTLGYIHSGVKNYSKELEYKLQSLEMFQQLYPNSSHPSIAAQLNNVGVAYFNTNQLDKAQMYYQQSLQMKKSIYGKAHPEIISTLKNIQEIYKRLNQSQNIEQIEQEISSINIIIQKQQEDDSIIEYIRFQQIERLSFDFSEEFHQIQ</sequence>
<dbReference type="InterPro" id="IPR019734">
    <property type="entry name" value="TPR_rpt"/>
</dbReference>
<organism evidence="3 4">
    <name type="scientific">Tetrahymena thermophila (strain SB210)</name>
    <dbReference type="NCBI Taxonomy" id="312017"/>
    <lineage>
        <taxon>Eukaryota</taxon>
        <taxon>Sar</taxon>
        <taxon>Alveolata</taxon>
        <taxon>Ciliophora</taxon>
        <taxon>Intramacronucleata</taxon>
        <taxon>Oligohymenophorea</taxon>
        <taxon>Hymenostomatida</taxon>
        <taxon>Tetrahymenina</taxon>
        <taxon>Tetrahymenidae</taxon>
        <taxon>Tetrahymena</taxon>
    </lineage>
</organism>
<dbReference type="Gene3D" id="1.25.40.10">
    <property type="entry name" value="Tetratricopeptide repeat domain"/>
    <property type="match status" value="1"/>
</dbReference>
<dbReference type="PANTHER" id="PTHR19959">
    <property type="entry name" value="KINESIN LIGHT CHAIN"/>
    <property type="match status" value="1"/>
</dbReference>
<dbReference type="InParanoid" id="I7M8E5"/>
<keyword evidence="1" id="KW-0802">TPR repeat</keyword>
<dbReference type="EMBL" id="GG662656">
    <property type="protein sequence ID" value="EAR97928.2"/>
    <property type="molecule type" value="Genomic_DNA"/>
</dbReference>
<dbReference type="Gene3D" id="1.10.510.10">
    <property type="entry name" value="Transferase(Phosphotransferase) domain 1"/>
    <property type="match status" value="1"/>
</dbReference>
<dbReference type="SUPFAM" id="SSF56112">
    <property type="entry name" value="Protein kinase-like (PK-like)"/>
    <property type="match status" value="1"/>
</dbReference>
<dbReference type="AlphaFoldDB" id="I7M8E5"/>
<dbReference type="PROSITE" id="PS50005">
    <property type="entry name" value="TPR"/>
    <property type="match status" value="1"/>
</dbReference>
<gene>
    <name evidence="3" type="ORF">TTHERM_00283170</name>
</gene>
<dbReference type="SMART" id="SM00220">
    <property type="entry name" value="S_TKc"/>
    <property type="match status" value="1"/>
</dbReference>
<keyword evidence="3" id="KW-0418">Kinase</keyword>
<evidence type="ECO:0000313" key="4">
    <source>
        <dbReference type="Proteomes" id="UP000009168"/>
    </source>
</evidence>
<dbReference type="PROSITE" id="PS50011">
    <property type="entry name" value="PROTEIN_KINASE_DOM"/>
    <property type="match status" value="1"/>
</dbReference>
<evidence type="ECO:0000256" key="1">
    <source>
        <dbReference type="PROSITE-ProRule" id="PRU00339"/>
    </source>
</evidence>
<dbReference type="SUPFAM" id="SSF48452">
    <property type="entry name" value="TPR-like"/>
    <property type="match status" value="1"/>
</dbReference>